<dbReference type="Gene3D" id="3.20.20.70">
    <property type="entry name" value="Aldolase class I"/>
    <property type="match status" value="1"/>
</dbReference>
<keyword evidence="4" id="KW-0521">NADP</keyword>
<dbReference type="HOGENOM" id="CLU_012153_2_1_1"/>
<dbReference type="Proteomes" id="UP000030669">
    <property type="component" value="Unassembled WGS sequence"/>
</dbReference>
<dbReference type="OMA" id="AHQIRWG"/>
<dbReference type="GO" id="GO:0003959">
    <property type="term" value="F:NADPH dehydrogenase activity"/>
    <property type="evidence" value="ECO:0007669"/>
    <property type="project" value="InterPro"/>
</dbReference>
<feature type="region of interest" description="Disordered" evidence="6">
    <location>
        <begin position="401"/>
        <end position="427"/>
    </location>
</feature>
<evidence type="ECO:0000256" key="4">
    <source>
        <dbReference type="ARBA" id="ARBA00022857"/>
    </source>
</evidence>
<gene>
    <name evidence="8" type="ORF">GLOTRDRAFT_80652</name>
</gene>
<evidence type="ECO:0000256" key="1">
    <source>
        <dbReference type="ARBA" id="ARBA00001917"/>
    </source>
</evidence>
<feature type="domain" description="NADH:flavin oxidoreductase/NADH oxidase N-terminal" evidence="7">
    <location>
        <begin position="38"/>
        <end position="378"/>
    </location>
</feature>
<evidence type="ECO:0000256" key="5">
    <source>
        <dbReference type="ARBA" id="ARBA00023002"/>
    </source>
</evidence>
<keyword evidence="5" id="KW-0560">Oxidoreductase</keyword>
<dbReference type="PANTHER" id="PTHR43303">
    <property type="entry name" value="NADPH DEHYDROGENASE C23G7.10C-RELATED"/>
    <property type="match status" value="1"/>
</dbReference>
<dbReference type="EMBL" id="KB469308">
    <property type="protein sequence ID" value="EPQ52365.1"/>
    <property type="molecule type" value="Genomic_DNA"/>
</dbReference>
<dbReference type="InterPro" id="IPR013785">
    <property type="entry name" value="Aldolase_TIM"/>
</dbReference>
<organism evidence="8 9">
    <name type="scientific">Gloeophyllum trabeum (strain ATCC 11539 / FP-39264 / Madison 617)</name>
    <name type="common">Brown rot fungus</name>
    <dbReference type="NCBI Taxonomy" id="670483"/>
    <lineage>
        <taxon>Eukaryota</taxon>
        <taxon>Fungi</taxon>
        <taxon>Dikarya</taxon>
        <taxon>Basidiomycota</taxon>
        <taxon>Agaricomycotina</taxon>
        <taxon>Agaricomycetes</taxon>
        <taxon>Gloeophyllales</taxon>
        <taxon>Gloeophyllaceae</taxon>
        <taxon>Gloeophyllum</taxon>
    </lineage>
</organism>
<dbReference type="OrthoDB" id="72788at2759"/>
<name>S7RDS2_GLOTA</name>
<evidence type="ECO:0000313" key="9">
    <source>
        <dbReference type="Proteomes" id="UP000030669"/>
    </source>
</evidence>
<dbReference type="STRING" id="670483.S7RDS2"/>
<dbReference type="PANTHER" id="PTHR43303:SF4">
    <property type="entry name" value="NADPH DEHYDROGENASE C23G7.10C-RELATED"/>
    <property type="match status" value="1"/>
</dbReference>
<keyword evidence="9" id="KW-1185">Reference proteome</keyword>
<feature type="compositionally biased region" description="Basic and acidic residues" evidence="6">
    <location>
        <begin position="413"/>
        <end position="427"/>
    </location>
</feature>
<accession>S7RDS2</accession>
<keyword evidence="2" id="KW-0285">Flavoprotein</keyword>
<evidence type="ECO:0000259" key="7">
    <source>
        <dbReference type="Pfam" id="PF00724"/>
    </source>
</evidence>
<dbReference type="InterPro" id="IPR044152">
    <property type="entry name" value="YqjM-like"/>
</dbReference>
<dbReference type="KEGG" id="gtr:GLOTRDRAFT_80652"/>
<evidence type="ECO:0000256" key="3">
    <source>
        <dbReference type="ARBA" id="ARBA00022643"/>
    </source>
</evidence>
<dbReference type="SUPFAM" id="SSF51395">
    <property type="entry name" value="FMN-linked oxidoreductases"/>
    <property type="match status" value="1"/>
</dbReference>
<protein>
    <submittedName>
        <fullName evidence="8">FMN-linked oxidoreductase</fullName>
    </submittedName>
</protein>
<evidence type="ECO:0000313" key="8">
    <source>
        <dbReference type="EMBL" id="EPQ52365.1"/>
    </source>
</evidence>
<proteinExistence type="predicted"/>
<dbReference type="Pfam" id="PF00724">
    <property type="entry name" value="Oxidored_FMN"/>
    <property type="match status" value="1"/>
</dbReference>
<dbReference type="InterPro" id="IPR001155">
    <property type="entry name" value="OxRdtase_FMN_N"/>
</dbReference>
<reference evidence="8 9" key="1">
    <citation type="journal article" date="2012" name="Science">
        <title>The Paleozoic origin of enzymatic lignin decomposition reconstructed from 31 fungal genomes.</title>
        <authorList>
            <person name="Floudas D."/>
            <person name="Binder M."/>
            <person name="Riley R."/>
            <person name="Barry K."/>
            <person name="Blanchette R.A."/>
            <person name="Henrissat B."/>
            <person name="Martinez A.T."/>
            <person name="Otillar R."/>
            <person name="Spatafora J.W."/>
            <person name="Yadav J.S."/>
            <person name="Aerts A."/>
            <person name="Benoit I."/>
            <person name="Boyd A."/>
            <person name="Carlson A."/>
            <person name="Copeland A."/>
            <person name="Coutinho P.M."/>
            <person name="de Vries R.P."/>
            <person name="Ferreira P."/>
            <person name="Findley K."/>
            <person name="Foster B."/>
            <person name="Gaskell J."/>
            <person name="Glotzer D."/>
            <person name="Gorecki P."/>
            <person name="Heitman J."/>
            <person name="Hesse C."/>
            <person name="Hori C."/>
            <person name="Igarashi K."/>
            <person name="Jurgens J.A."/>
            <person name="Kallen N."/>
            <person name="Kersten P."/>
            <person name="Kohler A."/>
            <person name="Kuees U."/>
            <person name="Kumar T.K.A."/>
            <person name="Kuo A."/>
            <person name="LaButti K."/>
            <person name="Larrondo L.F."/>
            <person name="Lindquist E."/>
            <person name="Ling A."/>
            <person name="Lombard V."/>
            <person name="Lucas S."/>
            <person name="Lundell T."/>
            <person name="Martin R."/>
            <person name="McLaughlin D.J."/>
            <person name="Morgenstern I."/>
            <person name="Morin E."/>
            <person name="Murat C."/>
            <person name="Nagy L.G."/>
            <person name="Nolan M."/>
            <person name="Ohm R.A."/>
            <person name="Patyshakuliyeva A."/>
            <person name="Rokas A."/>
            <person name="Ruiz-Duenas F.J."/>
            <person name="Sabat G."/>
            <person name="Salamov A."/>
            <person name="Samejima M."/>
            <person name="Schmutz J."/>
            <person name="Slot J.C."/>
            <person name="St John F."/>
            <person name="Stenlid J."/>
            <person name="Sun H."/>
            <person name="Sun S."/>
            <person name="Syed K."/>
            <person name="Tsang A."/>
            <person name="Wiebenga A."/>
            <person name="Young D."/>
            <person name="Pisabarro A."/>
            <person name="Eastwood D.C."/>
            <person name="Martin F."/>
            <person name="Cullen D."/>
            <person name="Grigoriev I.V."/>
            <person name="Hibbett D.S."/>
        </authorList>
    </citation>
    <scope>NUCLEOTIDE SEQUENCE [LARGE SCALE GENOMIC DNA]</scope>
    <source>
        <strain evidence="8 9">ATCC 11539</strain>
    </source>
</reference>
<dbReference type="RefSeq" id="XP_007869517.1">
    <property type="nucleotide sequence ID" value="XM_007871326.1"/>
</dbReference>
<evidence type="ECO:0000256" key="6">
    <source>
        <dbReference type="SAM" id="MobiDB-lite"/>
    </source>
</evidence>
<dbReference type="GO" id="GO:0050661">
    <property type="term" value="F:NADP binding"/>
    <property type="evidence" value="ECO:0007669"/>
    <property type="project" value="InterPro"/>
</dbReference>
<dbReference type="AlphaFoldDB" id="S7RDS2"/>
<dbReference type="CDD" id="cd02932">
    <property type="entry name" value="OYE_YqiM_FMN"/>
    <property type="match status" value="1"/>
</dbReference>
<evidence type="ECO:0000256" key="2">
    <source>
        <dbReference type="ARBA" id="ARBA00022630"/>
    </source>
</evidence>
<dbReference type="eggNOG" id="KOG0134">
    <property type="taxonomic scope" value="Eukaryota"/>
</dbReference>
<dbReference type="GO" id="GO:0010181">
    <property type="term" value="F:FMN binding"/>
    <property type="evidence" value="ECO:0007669"/>
    <property type="project" value="InterPro"/>
</dbReference>
<sequence length="427" mass="46527">MANIFNAPAPGISYFTPAQIPASGTAYDPQPNGKPVPKLFTPIKIRGVEFHNRIFLSPLCQYSAENGHMTAWHLAHLGGIFTRGPALTIIEASAVLPEGRITPEDVGLWQDSQIEPMRKIVEFAHSQNQKIAIQLAHAGRKASTLAPWLHMGLVATEEQGGWPEDVWGPSAIPFNDQFPKPKELTKEGIKRVKSAFVAAAKRALKAGFDVIEIHSAHGYLLSSFLSPVSNKRTDEYGGSFENRIRLLVEIADAIRAVIPPSMPLFVRVSASEWLEEVLPNEDSWKSEDTVKLAGILAEHGVDFIDVSSGGNNAAQKITKKSQAYQAHFADAVKKTHGDKIVVGSVGGFDNGKLAEEVLQNGSADVILVGRHFQKNPGAVWQFADDLGIDVHVAHQIEWGFRGRGPQSSATTQHGHDDPAKQKEKPSF</sequence>
<keyword evidence="3" id="KW-0288">FMN</keyword>
<comment type="cofactor">
    <cofactor evidence="1">
        <name>FMN</name>
        <dbReference type="ChEBI" id="CHEBI:58210"/>
    </cofactor>
</comment>
<dbReference type="GeneID" id="19308998"/>